<dbReference type="RefSeq" id="WP_074604792.1">
    <property type="nucleotide sequence ID" value="NZ_FNGY01000001.1"/>
</dbReference>
<name>A0A1G9L804_9SPHI</name>
<dbReference type="InterPro" id="IPR050553">
    <property type="entry name" value="Thioredoxin_ResA/DsbE_sf"/>
</dbReference>
<dbReference type="Proteomes" id="UP000183200">
    <property type="component" value="Unassembled WGS sequence"/>
</dbReference>
<dbReference type="InterPro" id="IPR036249">
    <property type="entry name" value="Thioredoxin-like_sf"/>
</dbReference>
<sequence length="438" mass="49717">MNKLTICIAMAMHCLFFKADAQTADPLKDSIKSLKIGDQIPEALWNMPLKVVNHPEGKETVTLNDYRGKLIILDFWATWCFSCIVAMPKMHHAAQPFKDKLIILPVTFEEKNKVEPFIKTNQTLSALNLSSVYGHNLLRKTFPHRVLPHCVWISADGRVITQSSSREVTAKNVQLALDNNPSSIRQKIDLDPKIPVLLRNDLLSNLDLQSYGILFKGYYDGLGSGQNELRNEKGVLTGKTIRNLPLIEIYTDVISHLMPSSEDAYDPKRLVIKVKDKSLLVKDYAKAGSLFSISNFYTYSMVVPPNKINKLYSYMLEDLNRYSGYYGKIEKRKTKCLILKRTSRKDKISTKGGEPFSTLFSYTRSRLQNLPPSSLAAQINALDIIKIPVLNETGYTTNIDIDLSGNPDFPTLQRELKTYDLELIEAVREIDFFVITDQ</sequence>
<dbReference type="CDD" id="cd02966">
    <property type="entry name" value="TlpA_like_family"/>
    <property type="match status" value="1"/>
</dbReference>
<dbReference type="InterPro" id="IPR000866">
    <property type="entry name" value="AhpC/TSA"/>
</dbReference>
<dbReference type="PANTHER" id="PTHR42852">
    <property type="entry name" value="THIOL:DISULFIDE INTERCHANGE PROTEIN DSBE"/>
    <property type="match status" value="1"/>
</dbReference>
<accession>A0A1G9L804</accession>
<dbReference type="SUPFAM" id="SSF52833">
    <property type="entry name" value="Thioredoxin-like"/>
    <property type="match status" value="1"/>
</dbReference>
<evidence type="ECO:0000313" key="3">
    <source>
        <dbReference type="Proteomes" id="UP000183200"/>
    </source>
</evidence>
<dbReference type="GO" id="GO:0016853">
    <property type="term" value="F:isomerase activity"/>
    <property type="evidence" value="ECO:0007669"/>
    <property type="project" value="UniProtKB-KW"/>
</dbReference>
<dbReference type="InterPro" id="IPR013766">
    <property type="entry name" value="Thioredoxin_domain"/>
</dbReference>
<dbReference type="PROSITE" id="PS51352">
    <property type="entry name" value="THIOREDOXIN_2"/>
    <property type="match status" value="1"/>
</dbReference>
<reference evidence="3" key="1">
    <citation type="submission" date="2016-10" db="EMBL/GenBank/DDBJ databases">
        <authorList>
            <person name="Varghese N."/>
            <person name="Submissions S."/>
        </authorList>
    </citation>
    <scope>NUCLEOTIDE SEQUENCE [LARGE SCALE GENOMIC DNA]</scope>
    <source>
        <strain evidence="3">DSM 19110</strain>
    </source>
</reference>
<gene>
    <name evidence="2" type="ORF">SAMN05421820_101800</name>
</gene>
<keyword evidence="3" id="KW-1185">Reference proteome</keyword>
<dbReference type="AlphaFoldDB" id="A0A1G9L804"/>
<keyword evidence="2" id="KW-0413">Isomerase</keyword>
<dbReference type="GO" id="GO:0016209">
    <property type="term" value="F:antioxidant activity"/>
    <property type="evidence" value="ECO:0007669"/>
    <property type="project" value="InterPro"/>
</dbReference>
<dbReference type="EMBL" id="FNGY01000001">
    <property type="protein sequence ID" value="SDL57877.1"/>
    <property type="molecule type" value="Genomic_DNA"/>
</dbReference>
<evidence type="ECO:0000313" key="2">
    <source>
        <dbReference type="EMBL" id="SDL57877.1"/>
    </source>
</evidence>
<feature type="domain" description="Thioredoxin" evidence="1">
    <location>
        <begin position="34"/>
        <end position="182"/>
    </location>
</feature>
<dbReference type="Gene3D" id="3.40.30.10">
    <property type="entry name" value="Glutaredoxin"/>
    <property type="match status" value="1"/>
</dbReference>
<evidence type="ECO:0000259" key="1">
    <source>
        <dbReference type="PROSITE" id="PS51352"/>
    </source>
</evidence>
<organism evidence="2 3">
    <name type="scientific">Pedobacter steynii</name>
    <dbReference type="NCBI Taxonomy" id="430522"/>
    <lineage>
        <taxon>Bacteria</taxon>
        <taxon>Pseudomonadati</taxon>
        <taxon>Bacteroidota</taxon>
        <taxon>Sphingobacteriia</taxon>
        <taxon>Sphingobacteriales</taxon>
        <taxon>Sphingobacteriaceae</taxon>
        <taxon>Pedobacter</taxon>
    </lineage>
</organism>
<proteinExistence type="predicted"/>
<protein>
    <submittedName>
        <fullName evidence="2">Thiol-disulfide isomerase or thioredoxin</fullName>
    </submittedName>
</protein>
<dbReference type="Pfam" id="PF00578">
    <property type="entry name" value="AhpC-TSA"/>
    <property type="match status" value="1"/>
</dbReference>
<dbReference type="OrthoDB" id="1118217at2"/>
<dbReference type="PANTHER" id="PTHR42852:SF13">
    <property type="entry name" value="PROTEIN DIPZ"/>
    <property type="match status" value="1"/>
</dbReference>
<dbReference type="GO" id="GO:0016491">
    <property type="term" value="F:oxidoreductase activity"/>
    <property type="evidence" value="ECO:0007669"/>
    <property type="project" value="InterPro"/>
</dbReference>